<reference evidence="1" key="1">
    <citation type="submission" date="2009-08" db="EMBL/GenBank/DDBJ databases">
        <title>Annotation of Salpingoeca rosetta.</title>
        <authorList>
            <consortium name="The Broad Institute Genome Sequencing Platform"/>
            <person name="Russ C."/>
            <person name="Cuomo C."/>
            <person name="Burger G."/>
            <person name="Gray M.W."/>
            <person name="Holland P.W.H."/>
            <person name="King N."/>
            <person name="Lang F.B.F."/>
            <person name="Roger A.J."/>
            <person name="Ruiz-Trillo I."/>
            <person name="Young S.K."/>
            <person name="Zeng Q."/>
            <person name="Gargeya S."/>
            <person name="Alvarado L."/>
            <person name="Berlin A."/>
            <person name="Chapman S.B."/>
            <person name="Chen Z."/>
            <person name="Freedman E."/>
            <person name="Gellesch M."/>
            <person name="Goldberg J."/>
            <person name="Griggs A."/>
            <person name="Gujja S."/>
            <person name="Heilman E."/>
            <person name="Heiman D."/>
            <person name="Howarth C."/>
            <person name="Mehta T."/>
            <person name="Neiman D."/>
            <person name="Pearson M."/>
            <person name="Roberts A."/>
            <person name="Saif S."/>
            <person name="Shea T."/>
            <person name="Shenoy N."/>
            <person name="Sisk P."/>
            <person name="Stolte C."/>
            <person name="Sykes S."/>
            <person name="White J."/>
            <person name="Yandava C."/>
            <person name="Haas B."/>
            <person name="Nusbaum C."/>
            <person name="Birren B."/>
        </authorList>
    </citation>
    <scope>NUCLEOTIDE SEQUENCE [LARGE SCALE GENOMIC DNA]</scope>
    <source>
        <strain evidence="1">ATCC 50818</strain>
    </source>
</reference>
<dbReference type="GeneID" id="16072963"/>
<evidence type="ECO:0000313" key="1">
    <source>
        <dbReference type="EMBL" id="EGD75345.1"/>
    </source>
</evidence>
<gene>
    <name evidence="1" type="ORF">PTSG_12515</name>
</gene>
<evidence type="ECO:0000313" key="2">
    <source>
        <dbReference type="Proteomes" id="UP000007799"/>
    </source>
</evidence>
<dbReference type="RefSeq" id="XP_004992398.1">
    <property type="nucleotide sequence ID" value="XM_004992341.1"/>
</dbReference>
<dbReference type="AlphaFoldDB" id="F2UFE5"/>
<dbReference type="KEGG" id="sre:PTSG_12515"/>
<dbReference type="Proteomes" id="UP000007799">
    <property type="component" value="Unassembled WGS sequence"/>
</dbReference>
<accession>F2UFE5</accession>
<proteinExistence type="predicted"/>
<sequence length="116" mass="12991">MRHATNGLQKPNDALESALATHRNRQVRVVEAKAPATQKATFEWDAPSQQYRSEQSQHLRRHRDQVAIHWMPLIASMEQSVGDIGKMLLVAGQSDCFQGYAWKLKRGRGDAAPAQG</sequence>
<organism evidence="2">
    <name type="scientific">Salpingoeca rosetta (strain ATCC 50818 / BSB-021)</name>
    <dbReference type="NCBI Taxonomy" id="946362"/>
    <lineage>
        <taxon>Eukaryota</taxon>
        <taxon>Choanoflagellata</taxon>
        <taxon>Craspedida</taxon>
        <taxon>Salpingoecidae</taxon>
        <taxon>Salpingoeca</taxon>
    </lineage>
</organism>
<protein>
    <submittedName>
        <fullName evidence="1">Uncharacterized protein</fullName>
    </submittedName>
</protein>
<keyword evidence="2" id="KW-1185">Reference proteome</keyword>
<dbReference type="EMBL" id="GL832971">
    <property type="protein sequence ID" value="EGD75345.1"/>
    <property type="molecule type" value="Genomic_DNA"/>
</dbReference>
<dbReference type="InParanoid" id="F2UFE5"/>
<name>F2UFE5_SALR5</name>